<dbReference type="AlphaFoldDB" id="A0A6D2L7F3"/>
<dbReference type="EMBL" id="CACVBM020001607">
    <property type="protein sequence ID" value="CAA7055524.1"/>
    <property type="molecule type" value="Genomic_DNA"/>
</dbReference>
<accession>A0A6D2L7F3</accession>
<keyword evidence="2" id="KW-1185">Reference proteome</keyword>
<reference evidence="1" key="1">
    <citation type="submission" date="2020-01" db="EMBL/GenBank/DDBJ databases">
        <authorList>
            <person name="Mishra B."/>
        </authorList>
    </citation>
    <scope>NUCLEOTIDE SEQUENCE [LARGE SCALE GENOMIC DNA]</scope>
</reference>
<dbReference type="Gene3D" id="3.50.50.60">
    <property type="entry name" value="FAD/NAD(P)-binding domain"/>
    <property type="match status" value="1"/>
</dbReference>
<dbReference type="OrthoDB" id="269227at2759"/>
<dbReference type="SUPFAM" id="SSF56672">
    <property type="entry name" value="DNA/RNA polymerases"/>
    <property type="match status" value="1"/>
</dbReference>
<dbReference type="PANTHER" id="PTHR11439:SF462">
    <property type="match status" value="1"/>
</dbReference>
<dbReference type="PROSITE" id="PS51257">
    <property type="entry name" value="PROKAR_LIPOPROTEIN"/>
    <property type="match status" value="1"/>
</dbReference>
<sequence length="395" mass="43428">MKDATIAPTYARFDYIVIGGGTSGCALAATLSQTASVLLLERGDSPYDDPTATDLGNTIPSSWSQPFTSTDGVDNKRTRVLGGGTVINGGFYTRAGDDYVAEAKLEMEEVETAYEWIEKKLVSEPQVMGWQSAFINGLLEADVAPYNGLLGCKPVSTPIVENHKLASDESSLLLDPKKYRRLVGRLVYLCITRPELCYAIHLLSQFMKEPREGHWEAVLRVVRFIKGSPGHGVLLRADNSLQLNVFCDADFSACPLTCRSLSSYVVFLGGSAISWKTKKQSTVSLSSAESEYRAMAFATKEIKWIVQLMEDLGVLVTKPIPLYCDNKAAIHIAANPVFHERTKHIERDCHFVRDAVRDGLISTTHVGTAEQRADILTKALGKPQFQVLLSKLGVY</sequence>
<dbReference type="CDD" id="cd09272">
    <property type="entry name" value="RNase_HI_RT_Ty1"/>
    <property type="match status" value="1"/>
</dbReference>
<dbReference type="Proteomes" id="UP000467841">
    <property type="component" value="Unassembled WGS sequence"/>
</dbReference>
<protein>
    <submittedName>
        <fullName evidence="1">Uncharacterized protein</fullName>
    </submittedName>
</protein>
<evidence type="ECO:0000313" key="2">
    <source>
        <dbReference type="Proteomes" id="UP000467841"/>
    </source>
</evidence>
<proteinExistence type="predicted"/>
<dbReference type="Gene3D" id="3.30.410.40">
    <property type="match status" value="1"/>
</dbReference>
<dbReference type="InterPro" id="IPR036188">
    <property type="entry name" value="FAD/NAD-bd_sf"/>
</dbReference>
<name>A0A6D2L7F3_9BRAS</name>
<organism evidence="1 2">
    <name type="scientific">Microthlaspi erraticum</name>
    <dbReference type="NCBI Taxonomy" id="1685480"/>
    <lineage>
        <taxon>Eukaryota</taxon>
        <taxon>Viridiplantae</taxon>
        <taxon>Streptophyta</taxon>
        <taxon>Embryophyta</taxon>
        <taxon>Tracheophyta</taxon>
        <taxon>Spermatophyta</taxon>
        <taxon>Magnoliopsida</taxon>
        <taxon>eudicotyledons</taxon>
        <taxon>Gunneridae</taxon>
        <taxon>Pentapetalae</taxon>
        <taxon>rosids</taxon>
        <taxon>malvids</taxon>
        <taxon>Brassicales</taxon>
        <taxon>Brassicaceae</taxon>
        <taxon>Coluteocarpeae</taxon>
        <taxon>Microthlaspi</taxon>
    </lineage>
</organism>
<dbReference type="PANTHER" id="PTHR11439">
    <property type="entry name" value="GAG-POL-RELATED RETROTRANSPOSON"/>
    <property type="match status" value="1"/>
</dbReference>
<dbReference type="SUPFAM" id="SSF51905">
    <property type="entry name" value="FAD/NAD(P)-binding domain"/>
    <property type="match status" value="1"/>
</dbReference>
<evidence type="ECO:0000313" key="1">
    <source>
        <dbReference type="EMBL" id="CAA7055524.1"/>
    </source>
</evidence>
<gene>
    <name evidence="1" type="ORF">MERR_LOCUS42760</name>
</gene>
<dbReference type="InterPro" id="IPR043502">
    <property type="entry name" value="DNA/RNA_pol_sf"/>
</dbReference>
<comment type="caution">
    <text evidence="1">The sequence shown here is derived from an EMBL/GenBank/DDBJ whole genome shotgun (WGS) entry which is preliminary data.</text>
</comment>